<dbReference type="InterPro" id="IPR006676">
    <property type="entry name" value="tRNA_splic"/>
</dbReference>
<evidence type="ECO:0000256" key="6">
    <source>
        <dbReference type="ARBA" id="ARBA00023239"/>
    </source>
</evidence>
<keyword evidence="15" id="KW-1185">Reference proteome</keyword>
<sequence length="290" mass="33304">MAAEPVKISLVSNKPFIWNAEDACIVREKYRIVGALAGCLSRAPRQNIQLGLPLQLLPEEAMLLLQEGYAQLVNSDQNAKLPSPEQVDRFQKMREESFKQQAEIGIAERKLIVQRRLDQIKEGRKAKRKQRLEKKKAKGQEVDEEELRRDEDKLDVEDIQITPMGQEHALVQIFTETPWVEEVDTDVRWDFPSTEEERVRYRVFRDLWRKGHSLTCGGKFGGDFLVYPGDPSRFHSFYIAVCLLHHQTMSAEKVVAMARLGSTVKKTVVLCSVDDDDELTYTSLQWTGIS</sequence>
<reference evidence="16" key="1">
    <citation type="submission" date="2025-08" db="UniProtKB">
        <authorList>
            <consortium name="RefSeq"/>
        </authorList>
    </citation>
    <scope>IDENTIFICATION</scope>
    <source>
        <tissue evidence="16">Gonads</tissue>
    </source>
</reference>
<dbReference type="GO" id="GO:0005730">
    <property type="term" value="C:nucleolus"/>
    <property type="evidence" value="ECO:0007669"/>
    <property type="project" value="UniProtKB-SubCell"/>
</dbReference>
<dbReference type="PANTHER" id="PTHR13070:SF0">
    <property type="entry name" value="TRNA-SPLICING ENDONUCLEASE SUBUNIT SEN34"/>
    <property type="match status" value="1"/>
</dbReference>
<dbReference type="STRING" id="7574.A0A1S3JIF6"/>
<comment type="function">
    <text evidence="10">Constitutes one of the two catalytic subunit of the tRNA-splicing endonuclease complex, a complex responsible for identification and cleavage of the splice sites in pre-tRNA. It cleaves pre-tRNA at the 5'- and 3'-splice sites to release the intron. The products are an intron and two tRNA half-molecules bearing 2',3'-cyclic phosphate and 5'-OH termini. There are no conserved sequences at the splice sites, but the intron is invariably located at the same site in the gene, placing the splice sites an invariant distance from the constant structural features of the tRNA body.</text>
</comment>
<dbReference type="CDD" id="cd22363">
    <property type="entry name" value="tRNA-intron_lyase_C"/>
    <property type="match status" value="1"/>
</dbReference>
<organism evidence="15 16">
    <name type="scientific">Lingula anatina</name>
    <name type="common">Brachiopod</name>
    <name type="synonym">Lingula unguis</name>
    <dbReference type="NCBI Taxonomy" id="7574"/>
    <lineage>
        <taxon>Eukaryota</taxon>
        <taxon>Metazoa</taxon>
        <taxon>Spiralia</taxon>
        <taxon>Lophotrochozoa</taxon>
        <taxon>Brachiopoda</taxon>
        <taxon>Linguliformea</taxon>
        <taxon>Lingulata</taxon>
        <taxon>Lingulida</taxon>
        <taxon>Linguloidea</taxon>
        <taxon>Lingulidae</taxon>
        <taxon>Lingula</taxon>
    </lineage>
</organism>
<dbReference type="SUPFAM" id="SSF53032">
    <property type="entry name" value="tRNA-intron endonuclease catalytic domain-like"/>
    <property type="match status" value="1"/>
</dbReference>
<feature type="domain" description="tRNA intron endonuclease catalytic" evidence="13">
    <location>
        <begin position="199"/>
        <end position="281"/>
    </location>
</feature>
<dbReference type="GO" id="GO:0006397">
    <property type="term" value="P:mRNA processing"/>
    <property type="evidence" value="ECO:0007669"/>
    <property type="project" value="UniProtKB-KW"/>
</dbReference>
<evidence type="ECO:0000256" key="9">
    <source>
        <dbReference type="ARBA" id="ARBA00070870"/>
    </source>
</evidence>
<dbReference type="InterPro" id="IPR011856">
    <property type="entry name" value="tRNA_endonuc-like_dom_sf"/>
</dbReference>
<dbReference type="GO" id="GO:0000213">
    <property type="term" value="F:tRNA-intron lyase activity"/>
    <property type="evidence" value="ECO:0007669"/>
    <property type="project" value="UniProtKB-UniRule"/>
</dbReference>
<evidence type="ECO:0000256" key="3">
    <source>
        <dbReference type="ARBA" id="ARBA00012573"/>
    </source>
</evidence>
<evidence type="ECO:0000256" key="10">
    <source>
        <dbReference type="PIRNR" id="PIRNR017250"/>
    </source>
</evidence>
<evidence type="ECO:0000256" key="4">
    <source>
        <dbReference type="ARBA" id="ARBA00022664"/>
    </source>
</evidence>
<feature type="compositionally biased region" description="Basic residues" evidence="12">
    <location>
        <begin position="128"/>
        <end position="137"/>
    </location>
</feature>
<dbReference type="EC" id="4.6.1.16" evidence="3 10"/>
<dbReference type="NCBIfam" id="TIGR00324">
    <property type="entry name" value="endA"/>
    <property type="match status" value="1"/>
</dbReference>
<dbReference type="InterPro" id="IPR036167">
    <property type="entry name" value="tRNA_intron_Endo_cat-like_sf"/>
</dbReference>
<proteinExistence type="inferred from homology"/>
<dbReference type="RefSeq" id="XP_013409921.1">
    <property type="nucleotide sequence ID" value="XM_013554467.2"/>
</dbReference>
<feature type="active site" evidence="11">
    <location>
        <position position="235"/>
    </location>
</feature>
<dbReference type="InterPro" id="IPR016690">
    <property type="entry name" value="TSEN34"/>
</dbReference>
<dbReference type="GO" id="GO:0003676">
    <property type="term" value="F:nucleic acid binding"/>
    <property type="evidence" value="ECO:0007669"/>
    <property type="project" value="InterPro"/>
</dbReference>
<dbReference type="OMA" id="RTFSLEW"/>
<comment type="similarity">
    <text evidence="2 10">Belongs to the tRNA-intron endonuclease family.</text>
</comment>
<dbReference type="Proteomes" id="UP000085678">
    <property type="component" value="Unplaced"/>
</dbReference>
<dbReference type="InterPro" id="IPR059049">
    <property type="entry name" value="TSEN34_N"/>
</dbReference>
<keyword evidence="4" id="KW-0507">mRNA processing</keyword>
<feature type="active site" evidence="11">
    <location>
        <position position="266"/>
    </location>
</feature>
<evidence type="ECO:0000256" key="1">
    <source>
        <dbReference type="ARBA" id="ARBA00004604"/>
    </source>
</evidence>
<dbReference type="PIRSF" id="PIRSF017250">
    <property type="entry name" value="tRNA_splic_SEN34"/>
    <property type="match status" value="1"/>
</dbReference>
<dbReference type="Pfam" id="PF26577">
    <property type="entry name" value="TSEN34_N"/>
    <property type="match status" value="1"/>
</dbReference>
<evidence type="ECO:0000313" key="16">
    <source>
        <dbReference type="RefSeq" id="XP_013409921.1"/>
    </source>
</evidence>
<dbReference type="GeneID" id="106173356"/>
<dbReference type="Gene3D" id="3.40.1350.10">
    <property type="match status" value="1"/>
</dbReference>
<feature type="active site" evidence="11">
    <location>
        <position position="227"/>
    </location>
</feature>
<dbReference type="AlphaFoldDB" id="A0A1S3JIF6"/>
<keyword evidence="16" id="KW-0255">Endonuclease</keyword>
<dbReference type="InterPro" id="IPR006677">
    <property type="entry name" value="tRNA_intron_Endonuc_cat-like"/>
</dbReference>
<evidence type="ECO:0000256" key="2">
    <source>
        <dbReference type="ARBA" id="ARBA00008078"/>
    </source>
</evidence>
<evidence type="ECO:0000256" key="5">
    <source>
        <dbReference type="ARBA" id="ARBA00022694"/>
    </source>
</evidence>
<evidence type="ECO:0000259" key="14">
    <source>
        <dbReference type="Pfam" id="PF26577"/>
    </source>
</evidence>
<comment type="subcellular location">
    <subcellularLocation>
        <location evidence="1">Nucleus</location>
        <location evidence="1">Nucleolus</location>
    </subcellularLocation>
</comment>
<keyword evidence="16" id="KW-0540">Nuclease</keyword>
<evidence type="ECO:0000256" key="12">
    <source>
        <dbReference type="SAM" id="MobiDB-lite"/>
    </source>
</evidence>
<dbReference type="InParanoid" id="A0A1S3JIF6"/>
<name>A0A1S3JIF6_LINAN</name>
<dbReference type="Pfam" id="PF01974">
    <property type="entry name" value="tRNA_int_endo"/>
    <property type="match status" value="1"/>
</dbReference>
<dbReference type="KEGG" id="lak:106173356"/>
<dbReference type="GO" id="GO:0000214">
    <property type="term" value="C:tRNA-intron endonuclease complex"/>
    <property type="evidence" value="ECO:0007669"/>
    <property type="project" value="UniProtKB-UniRule"/>
</dbReference>
<evidence type="ECO:0000256" key="8">
    <source>
        <dbReference type="ARBA" id="ARBA00064779"/>
    </source>
</evidence>
<feature type="region of interest" description="Disordered" evidence="12">
    <location>
        <begin position="128"/>
        <end position="149"/>
    </location>
</feature>
<keyword evidence="6 10" id="KW-0456">Lyase</keyword>
<dbReference type="OrthoDB" id="48041at2759"/>
<evidence type="ECO:0000313" key="15">
    <source>
        <dbReference type="Proteomes" id="UP000085678"/>
    </source>
</evidence>
<keyword evidence="5 10" id="KW-0819">tRNA processing</keyword>
<feature type="compositionally biased region" description="Basic and acidic residues" evidence="12">
    <location>
        <begin position="138"/>
        <end position="149"/>
    </location>
</feature>
<evidence type="ECO:0000256" key="7">
    <source>
        <dbReference type="ARBA" id="ARBA00023242"/>
    </source>
</evidence>
<feature type="domain" description="TSEN34 N-terminal" evidence="14">
    <location>
        <begin position="6"/>
        <end position="74"/>
    </location>
</feature>
<comment type="subunit">
    <text evidence="8">tRNA splicing endonuclease is a heterotetramer composed of TSEN2, TSEN15, TSEN34/LENG5 and TSEN54. tRNA splicing endonuclease complex also contains proteins of the pre-mRNA 3'-end processing machinery such as CLP1, CPSF1, CPSF4 and CSTF2.</text>
</comment>
<keyword evidence="7" id="KW-0539">Nucleus</keyword>
<protein>
    <recommendedName>
        <fullName evidence="9 10">tRNA-splicing endonuclease subunit Sen34</fullName>
        <ecNumber evidence="3 10">4.6.1.16</ecNumber>
    </recommendedName>
</protein>
<evidence type="ECO:0000259" key="13">
    <source>
        <dbReference type="Pfam" id="PF01974"/>
    </source>
</evidence>
<dbReference type="FunFam" id="3.40.1350.10:FF:000002">
    <property type="entry name" value="tRNA-splicing endonuclease subunit Sen34"/>
    <property type="match status" value="1"/>
</dbReference>
<gene>
    <name evidence="16" type="primary">LOC106173356</name>
</gene>
<dbReference type="PANTHER" id="PTHR13070">
    <property type="entry name" value="TRNA-SPLICING ENDONUCLEASE SUBUNIT SEN34-RELATED"/>
    <property type="match status" value="1"/>
</dbReference>
<accession>A0A1S3JIF6</accession>
<dbReference type="GO" id="GO:0000379">
    <property type="term" value="P:tRNA-type intron splice site recognition and cleavage"/>
    <property type="evidence" value="ECO:0007669"/>
    <property type="project" value="UniProtKB-UniRule"/>
</dbReference>
<keyword evidence="16" id="KW-0378">Hydrolase</keyword>
<evidence type="ECO:0000256" key="11">
    <source>
        <dbReference type="PIRSR" id="PIRSR017250-50"/>
    </source>
</evidence>